<dbReference type="AlphaFoldDB" id="A0A8S8ZYJ3"/>
<protein>
    <submittedName>
        <fullName evidence="1">Uncharacterized protein</fullName>
    </submittedName>
</protein>
<comment type="caution">
    <text evidence="1">The sequence shown here is derived from an EMBL/GenBank/DDBJ whole genome shotgun (WGS) entry which is preliminary data.</text>
</comment>
<proteinExistence type="predicted"/>
<dbReference type="VEuPathDB" id="FungiDB:SMAC_06872"/>
<accession>A0A8S8ZYJ3</accession>
<name>A0A8S8ZYJ3_SORMA</name>
<evidence type="ECO:0000313" key="2">
    <source>
        <dbReference type="Proteomes" id="UP000433876"/>
    </source>
</evidence>
<sequence length="212" mass="24518">MKLLDAAYPQREDIPRNGSIHSLIDCEPYRKPQPTQLIYFLSYYTEVKIIVAARPEGAFHKMYWKSQLHLSPFLLRPAIKAVCHSTLDYLWLTQRHSFTRKILNDPASNSSFTEALDVLDIIRRQTSGYIIAELPPPLRRSQILYTSFIARFYESHTKLEMRSLARILNLILAYHSPSLHQYAPVQPPAFAPAVNTLLQRVLGQQLPFQRSL</sequence>
<reference evidence="1 2" key="1">
    <citation type="submission" date="2017-07" db="EMBL/GenBank/DDBJ databases">
        <title>Genome sequence of the Sordaria macrospora wild type strain R19027.</title>
        <authorList>
            <person name="Nowrousian M."/>
            <person name="Teichert I."/>
            <person name="Kueck U."/>
        </authorList>
    </citation>
    <scope>NUCLEOTIDE SEQUENCE [LARGE SCALE GENOMIC DNA]</scope>
    <source>
        <strain evidence="1 2">R19027</strain>
        <tissue evidence="1">Mycelium</tissue>
    </source>
</reference>
<evidence type="ECO:0000313" key="1">
    <source>
        <dbReference type="EMBL" id="KAA8633661.1"/>
    </source>
</evidence>
<dbReference type="Proteomes" id="UP000433876">
    <property type="component" value="Unassembled WGS sequence"/>
</dbReference>
<organism evidence="1 2">
    <name type="scientific">Sordaria macrospora</name>
    <dbReference type="NCBI Taxonomy" id="5147"/>
    <lineage>
        <taxon>Eukaryota</taxon>
        <taxon>Fungi</taxon>
        <taxon>Dikarya</taxon>
        <taxon>Ascomycota</taxon>
        <taxon>Pezizomycotina</taxon>
        <taxon>Sordariomycetes</taxon>
        <taxon>Sordariomycetidae</taxon>
        <taxon>Sordariales</taxon>
        <taxon>Sordariaceae</taxon>
        <taxon>Sordaria</taxon>
    </lineage>
</organism>
<gene>
    <name evidence="1" type="ORF">SMACR_06872</name>
</gene>
<dbReference type="EMBL" id="NMPR01000034">
    <property type="protein sequence ID" value="KAA8633661.1"/>
    <property type="molecule type" value="Genomic_DNA"/>
</dbReference>